<sequence>MVIGVCEITLHLPDSHSLKEKRQIIKSIIARIRNQFEIAIAEVDENDRWQIAVLGVSCVSNSSQVASELLEHVRRFIEETRPDVLLSNMESEIIHW</sequence>
<dbReference type="AlphaFoldDB" id="A0A8J3IMZ6"/>
<organism evidence="1 2">
    <name type="scientific">Reticulibacter mediterranei</name>
    <dbReference type="NCBI Taxonomy" id="2778369"/>
    <lineage>
        <taxon>Bacteria</taxon>
        <taxon>Bacillati</taxon>
        <taxon>Chloroflexota</taxon>
        <taxon>Ktedonobacteria</taxon>
        <taxon>Ktedonobacterales</taxon>
        <taxon>Reticulibacteraceae</taxon>
        <taxon>Reticulibacter</taxon>
    </lineage>
</organism>
<proteinExistence type="predicted"/>
<comment type="caution">
    <text evidence="1">The sequence shown here is derived from an EMBL/GenBank/DDBJ whole genome shotgun (WGS) entry which is preliminary data.</text>
</comment>
<evidence type="ECO:0000313" key="1">
    <source>
        <dbReference type="EMBL" id="GHO92391.1"/>
    </source>
</evidence>
<dbReference type="EMBL" id="BNJK01000001">
    <property type="protein sequence ID" value="GHO92391.1"/>
    <property type="molecule type" value="Genomic_DNA"/>
</dbReference>
<protein>
    <recommendedName>
        <fullName evidence="3">DUF503 domain-containing protein</fullName>
    </recommendedName>
</protein>
<dbReference type="Pfam" id="PF04456">
    <property type="entry name" value="DUF503"/>
    <property type="match status" value="1"/>
</dbReference>
<dbReference type="InterPro" id="IPR007546">
    <property type="entry name" value="DUF503"/>
</dbReference>
<keyword evidence="2" id="KW-1185">Reference proteome</keyword>
<dbReference type="InterPro" id="IPR036746">
    <property type="entry name" value="TT1725-like_sf"/>
</dbReference>
<dbReference type="PANTHER" id="PTHR36441">
    <property type="entry name" value="HYPOTHETICAL CYTOSOLIC PROTEIN"/>
    <property type="match status" value="1"/>
</dbReference>
<accession>A0A8J3IMZ6</accession>
<name>A0A8J3IMZ6_9CHLR</name>
<dbReference type="Proteomes" id="UP000597444">
    <property type="component" value="Unassembled WGS sequence"/>
</dbReference>
<dbReference type="PANTHER" id="PTHR36441:SF1">
    <property type="entry name" value="DUF503 DOMAIN-CONTAINING PROTEIN"/>
    <property type="match status" value="1"/>
</dbReference>
<dbReference type="Gene3D" id="3.30.70.1120">
    <property type="entry name" value="TT1725-like"/>
    <property type="match status" value="1"/>
</dbReference>
<reference evidence="1" key="1">
    <citation type="submission" date="2020-10" db="EMBL/GenBank/DDBJ databases">
        <title>Taxonomic study of unclassified bacteria belonging to the class Ktedonobacteria.</title>
        <authorList>
            <person name="Yabe S."/>
            <person name="Wang C.M."/>
            <person name="Zheng Y."/>
            <person name="Sakai Y."/>
            <person name="Cavaletti L."/>
            <person name="Monciardini P."/>
            <person name="Donadio S."/>
        </authorList>
    </citation>
    <scope>NUCLEOTIDE SEQUENCE</scope>
    <source>
        <strain evidence="1">ID150040</strain>
    </source>
</reference>
<evidence type="ECO:0008006" key="3">
    <source>
        <dbReference type="Google" id="ProtNLM"/>
    </source>
</evidence>
<evidence type="ECO:0000313" key="2">
    <source>
        <dbReference type="Proteomes" id="UP000597444"/>
    </source>
</evidence>
<dbReference type="SUPFAM" id="SSF103007">
    <property type="entry name" value="Hypothetical protein TT1725"/>
    <property type="match status" value="1"/>
</dbReference>
<gene>
    <name evidence="1" type="ORF">KSF_024390</name>
</gene>